<dbReference type="AlphaFoldDB" id="A0A5B8Z5P9"/>
<sequence length="256" mass="28836">MSLFNKMLASVGIGAATVDTKLEHDTVVPGGEIRGVVEINGGNVEQRIDDIYLSLNTTYVKEVDDKKYTASGLIDRFRLTDSFTLMANERKVIPFSYIIPADTPLSIGKTKVWIATGLDIKNAVDPTDKDFIRVHPNEIMDSVLQAVSGLGFRLREAECEQAPYRLQRRLPFIQEFEFVPTSGPFRGRLDELEVTFYPVSSFETEILMQVDRRARGLGGFLSEALNTDESHIRFTVNTSDIPHMQQKIQSVIQRFS</sequence>
<organism evidence="1 2">
    <name type="scientific">Cytobacillus dafuensis</name>
    <name type="common">Bacillus dafuensis</name>
    <dbReference type="NCBI Taxonomy" id="1742359"/>
    <lineage>
        <taxon>Bacteria</taxon>
        <taxon>Bacillati</taxon>
        <taxon>Bacillota</taxon>
        <taxon>Bacilli</taxon>
        <taxon>Bacillales</taxon>
        <taxon>Bacillaceae</taxon>
        <taxon>Cytobacillus</taxon>
    </lineage>
</organism>
<dbReference type="OrthoDB" id="2351239at2"/>
<dbReference type="KEGG" id="bda:FSZ17_14160"/>
<reference evidence="2" key="1">
    <citation type="submission" date="2019-08" db="EMBL/GenBank/DDBJ databases">
        <authorList>
            <person name="Zheng X."/>
        </authorList>
    </citation>
    <scope>NUCLEOTIDE SEQUENCE [LARGE SCALE GENOMIC DNA]</scope>
    <source>
        <strain evidence="2">FJAT-25496</strain>
    </source>
</reference>
<evidence type="ECO:0000313" key="2">
    <source>
        <dbReference type="Proteomes" id="UP000321555"/>
    </source>
</evidence>
<dbReference type="PANTHER" id="PTHR40053">
    <property type="entry name" value="SPORULATION-CONTROL PROTEIN SPO0M"/>
    <property type="match status" value="1"/>
</dbReference>
<dbReference type="PANTHER" id="PTHR40053:SF1">
    <property type="entry name" value="SPORULATION-CONTROL PROTEIN SPO0M"/>
    <property type="match status" value="1"/>
</dbReference>
<evidence type="ECO:0000313" key="1">
    <source>
        <dbReference type="EMBL" id="QED48291.1"/>
    </source>
</evidence>
<keyword evidence="2" id="KW-1185">Reference proteome</keyword>
<name>A0A5B8Z5P9_CYTDA</name>
<proteinExistence type="predicted"/>
<dbReference type="EMBL" id="CP042593">
    <property type="protein sequence ID" value="QED48291.1"/>
    <property type="molecule type" value="Genomic_DNA"/>
</dbReference>
<dbReference type="STRING" id="1742359.GCA_001439625_01906"/>
<dbReference type="InterPro" id="IPR009776">
    <property type="entry name" value="Spore_0_M"/>
</dbReference>
<accession>A0A5B8Z5P9</accession>
<protein>
    <submittedName>
        <fullName evidence="1">Sporulation protein</fullName>
    </submittedName>
</protein>
<dbReference type="Pfam" id="PF07070">
    <property type="entry name" value="Spo0M"/>
    <property type="match status" value="1"/>
</dbReference>
<gene>
    <name evidence="1" type="ORF">FSZ17_14160</name>
</gene>
<dbReference type="Proteomes" id="UP000321555">
    <property type="component" value="Chromosome"/>
</dbReference>
<dbReference type="RefSeq" id="WP_057771136.1">
    <property type="nucleotide sequence ID" value="NZ_CP042593.1"/>
</dbReference>